<sequence length="248" mass="27098">MIERQWRFRGLEFRSLMHIVGRDRLPFPLQFRPDAVSADQYARQRREADVLARSAVDDDLRISLRAIAEPSYRIEVVGHRRRRDGQVVKVRAHAAVRHDVGVVLVQEPGVDDATGGDIAVTLVDGHRAIDRVVRALPSRAAGTTPRIDVAQSQTSGGTMIRAAAGTSSRERADRLLSGPQSSAGEILICPGASVDGRPDASTSGFHWIDIDGDGRYVVRHGSTVSILPAGPSDLDTEIRREVRSMSLL</sequence>
<feature type="region of interest" description="Disordered" evidence="5">
    <location>
        <begin position="151"/>
        <end position="175"/>
    </location>
</feature>
<dbReference type="OrthoDB" id="4532341at2"/>
<evidence type="ECO:0000256" key="2">
    <source>
        <dbReference type="ARBA" id="ARBA00006411"/>
    </source>
</evidence>
<keyword evidence="4" id="KW-0143">Chaperone</keyword>
<evidence type="ECO:0000313" key="6">
    <source>
        <dbReference type="EMBL" id="SNT16969.1"/>
    </source>
</evidence>
<dbReference type="EMBL" id="FZOW01000010">
    <property type="protein sequence ID" value="SNT16969.1"/>
    <property type="molecule type" value="Genomic_DNA"/>
</dbReference>
<proteinExistence type="inferred from homology"/>
<comment type="subcellular location">
    <subcellularLocation>
        <location evidence="1">Cytoplasm</location>
    </subcellularLocation>
</comment>
<reference evidence="7" key="1">
    <citation type="submission" date="2017-06" db="EMBL/GenBank/DDBJ databases">
        <authorList>
            <person name="Varghese N."/>
            <person name="Submissions S."/>
        </authorList>
    </citation>
    <scope>NUCLEOTIDE SEQUENCE [LARGE SCALE GENOMIC DNA]</scope>
    <source>
        <strain evidence="7">JCM 23211</strain>
    </source>
</reference>
<dbReference type="Proteomes" id="UP000198327">
    <property type="component" value="Unassembled WGS sequence"/>
</dbReference>
<name>A0A239KH72_9NOCA</name>
<organism evidence="6 7">
    <name type="scientific">Rhodococcoides kyotonense</name>
    <dbReference type="NCBI Taxonomy" id="398843"/>
    <lineage>
        <taxon>Bacteria</taxon>
        <taxon>Bacillati</taxon>
        <taxon>Actinomycetota</taxon>
        <taxon>Actinomycetes</taxon>
        <taxon>Mycobacteriales</taxon>
        <taxon>Nocardiaceae</taxon>
        <taxon>Rhodococcoides</taxon>
    </lineage>
</organism>
<dbReference type="AlphaFoldDB" id="A0A239KH72"/>
<evidence type="ECO:0000313" key="7">
    <source>
        <dbReference type="Proteomes" id="UP000198327"/>
    </source>
</evidence>
<accession>A0A239KH72</accession>
<evidence type="ECO:0000256" key="4">
    <source>
        <dbReference type="ARBA" id="ARBA00023186"/>
    </source>
</evidence>
<evidence type="ECO:0000256" key="1">
    <source>
        <dbReference type="ARBA" id="ARBA00004496"/>
    </source>
</evidence>
<keyword evidence="7" id="KW-1185">Reference proteome</keyword>
<dbReference type="RefSeq" id="WP_089248590.1">
    <property type="nucleotide sequence ID" value="NZ_FZOW01000010.1"/>
</dbReference>
<comment type="similarity">
    <text evidence="2">Belongs to the EspG family.</text>
</comment>
<dbReference type="InterPro" id="IPR025734">
    <property type="entry name" value="EspG"/>
</dbReference>
<evidence type="ECO:0000256" key="5">
    <source>
        <dbReference type="SAM" id="MobiDB-lite"/>
    </source>
</evidence>
<evidence type="ECO:0000256" key="3">
    <source>
        <dbReference type="ARBA" id="ARBA00022490"/>
    </source>
</evidence>
<dbReference type="Pfam" id="PF14011">
    <property type="entry name" value="ESX-1_EspG"/>
    <property type="match status" value="1"/>
</dbReference>
<keyword evidence="3" id="KW-0963">Cytoplasm</keyword>
<protein>
    <submittedName>
        <fullName evidence="6">EspG family protein</fullName>
    </submittedName>
</protein>
<gene>
    <name evidence="6" type="ORF">SAMN05421642_110143</name>
</gene>